<feature type="domain" description="Putative Se/S carrier protein-like" evidence="1">
    <location>
        <begin position="8"/>
        <end position="75"/>
    </location>
</feature>
<evidence type="ECO:0000259" key="1">
    <source>
        <dbReference type="Pfam" id="PF11823"/>
    </source>
</evidence>
<evidence type="ECO:0000313" key="2">
    <source>
        <dbReference type="EMBL" id="HJB13629.1"/>
    </source>
</evidence>
<dbReference type="Pfam" id="PF11823">
    <property type="entry name" value="Se_S_carrier"/>
    <property type="match status" value="1"/>
</dbReference>
<accession>A0A9D2LJD7</accession>
<proteinExistence type="predicted"/>
<reference evidence="2" key="2">
    <citation type="submission" date="2021-04" db="EMBL/GenBank/DDBJ databases">
        <authorList>
            <person name="Gilroy R."/>
        </authorList>
    </citation>
    <scope>NUCLEOTIDE SEQUENCE</scope>
    <source>
        <strain evidence="2">ChiBcec18-1249</strain>
    </source>
</reference>
<organism evidence="2 3">
    <name type="scientific">Candidatus Oscillibacter excrementigallinarum</name>
    <dbReference type="NCBI Taxonomy" id="2838716"/>
    <lineage>
        <taxon>Bacteria</taxon>
        <taxon>Bacillati</taxon>
        <taxon>Bacillota</taxon>
        <taxon>Clostridia</taxon>
        <taxon>Eubacteriales</taxon>
        <taxon>Oscillospiraceae</taxon>
        <taxon>Oscillibacter</taxon>
    </lineage>
</organism>
<sequence length="78" mass="8623">MGEKRPRLVVTFYTTAGAIATEQLCRRLGLEGKLISVPRRITSDCGMAWSAPPALRETLESRLREAGIETAGFYELPL</sequence>
<dbReference type="Proteomes" id="UP000823824">
    <property type="component" value="Unassembled WGS sequence"/>
</dbReference>
<dbReference type="EMBL" id="DWZJ01000069">
    <property type="protein sequence ID" value="HJB13629.1"/>
    <property type="molecule type" value="Genomic_DNA"/>
</dbReference>
<dbReference type="InterPro" id="IPR021778">
    <property type="entry name" value="Se/S_carrier-like"/>
</dbReference>
<evidence type="ECO:0000313" key="3">
    <source>
        <dbReference type="Proteomes" id="UP000823824"/>
    </source>
</evidence>
<reference evidence="2" key="1">
    <citation type="journal article" date="2021" name="PeerJ">
        <title>Extensive microbial diversity within the chicken gut microbiome revealed by metagenomics and culture.</title>
        <authorList>
            <person name="Gilroy R."/>
            <person name="Ravi A."/>
            <person name="Getino M."/>
            <person name="Pursley I."/>
            <person name="Horton D.L."/>
            <person name="Alikhan N.F."/>
            <person name="Baker D."/>
            <person name="Gharbi K."/>
            <person name="Hall N."/>
            <person name="Watson M."/>
            <person name="Adriaenssens E.M."/>
            <person name="Foster-Nyarko E."/>
            <person name="Jarju S."/>
            <person name="Secka A."/>
            <person name="Antonio M."/>
            <person name="Oren A."/>
            <person name="Chaudhuri R.R."/>
            <person name="La Ragione R."/>
            <person name="Hildebrand F."/>
            <person name="Pallen M.J."/>
        </authorList>
    </citation>
    <scope>NUCLEOTIDE SEQUENCE</scope>
    <source>
        <strain evidence="2">ChiBcec18-1249</strain>
    </source>
</reference>
<gene>
    <name evidence="2" type="ORF">H9787_07945</name>
</gene>
<protein>
    <submittedName>
        <fullName evidence="2">DUF3343 domain-containing protein</fullName>
    </submittedName>
</protein>
<dbReference type="AlphaFoldDB" id="A0A9D2LJD7"/>
<name>A0A9D2LJD7_9FIRM</name>
<comment type="caution">
    <text evidence="2">The sequence shown here is derived from an EMBL/GenBank/DDBJ whole genome shotgun (WGS) entry which is preliminary data.</text>
</comment>